<feature type="compositionally biased region" description="Low complexity" evidence="8">
    <location>
        <begin position="192"/>
        <end position="201"/>
    </location>
</feature>
<evidence type="ECO:0000256" key="5">
    <source>
        <dbReference type="ARBA" id="ARBA00022917"/>
    </source>
</evidence>
<reference evidence="10" key="1">
    <citation type="journal article" date="2020" name="Mol. Plant Microbe Interact.">
        <title>Genome Sequence of the Biocontrol Agent Coniothyrium minitans strain Conio (IMI 134523).</title>
        <authorList>
            <person name="Patel D."/>
            <person name="Shittu T.A."/>
            <person name="Baroncelli R."/>
            <person name="Muthumeenakshi S."/>
            <person name="Osborne T.H."/>
            <person name="Janganan T.K."/>
            <person name="Sreenivasaprasad S."/>
        </authorList>
    </citation>
    <scope>NUCLEOTIDE SEQUENCE</scope>
    <source>
        <strain evidence="10">Conio</strain>
    </source>
</reference>
<feature type="domain" description="Asn/Gln amidotransferase" evidence="9">
    <location>
        <begin position="588"/>
        <end position="747"/>
    </location>
</feature>
<feature type="compositionally biased region" description="Polar residues" evidence="8">
    <location>
        <begin position="1211"/>
        <end position="1224"/>
    </location>
</feature>
<comment type="caution">
    <text evidence="10">The sequence shown here is derived from an EMBL/GenBank/DDBJ whole genome shotgun (WGS) entry which is preliminary data.</text>
</comment>
<comment type="catalytic activity">
    <reaction evidence="6 7">
        <text>L-glutamyl-tRNA(Gln) + L-glutamine + ATP + H2O = L-glutaminyl-tRNA(Gln) + L-glutamate + ADP + phosphate + H(+)</text>
        <dbReference type="Rhea" id="RHEA:17521"/>
        <dbReference type="Rhea" id="RHEA-COMP:9681"/>
        <dbReference type="Rhea" id="RHEA-COMP:9684"/>
        <dbReference type="ChEBI" id="CHEBI:15377"/>
        <dbReference type="ChEBI" id="CHEBI:15378"/>
        <dbReference type="ChEBI" id="CHEBI:29985"/>
        <dbReference type="ChEBI" id="CHEBI:30616"/>
        <dbReference type="ChEBI" id="CHEBI:43474"/>
        <dbReference type="ChEBI" id="CHEBI:58359"/>
        <dbReference type="ChEBI" id="CHEBI:78520"/>
        <dbReference type="ChEBI" id="CHEBI:78521"/>
        <dbReference type="ChEBI" id="CHEBI:456216"/>
    </reaction>
</comment>
<dbReference type="SUPFAM" id="SSF89095">
    <property type="entry name" value="GatB/YqeY motif"/>
    <property type="match status" value="1"/>
</dbReference>
<evidence type="ECO:0000256" key="8">
    <source>
        <dbReference type="SAM" id="MobiDB-lite"/>
    </source>
</evidence>
<evidence type="ECO:0000256" key="7">
    <source>
        <dbReference type="HAMAP-Rule" id="MF_03147"/>
    </source>
</evidence>
<feature type="region of interest" description="Disordered" evidence="8">
    <location>
        <begin position="178"/>
        <end position="232"/>
    </location>
</feature>
<organism evidence="10 11">
    <name type="scientific">Paraphaeosphaeria minitans</name>
    <dbReference type="NCBI Taxonomy" id="565426"/>
    <lineage>
        <taxon>Eukaryota</taxon>
        <taxon>Fungi</taxon>
        <taxon>Dikarya</taxon>
        <taxon>Ascomycota</taxon>
        <taxon>Pezizomycotina</taxon>
        <taxon>Dothideomycetes</taxon>
        <taxon>Pleosporomycetidae</taxon>
        <taxon>Pleosporales</taxon>
        <taxon>Massarineae</taxon>
        <taxon>Didymosphaeriaceae</taxon>
        <taxon>Paraphaeosphaeria</taxon>
    </lineage>
</organism>
<comment type="function">
    <text evidence="7">Allows the formation of correctly charged Gln-tRNA(Gln) through the transamidation of misacylated Glu-tRNA(Gln) in the mitochondria. The reaction takes place in the presence of glutamine and ATP through an activated gamma-phospho-Glu-tRNA(Gln).</text>
</comment>
<dbReference type="SUPFAM" id="SSF55931">
    <property type="entry name" value="Glutamine synthetase/guanido kinase"/>
    <property type="match status" value="1"/>
</dbReference>
<feature type="compositionally biased region" description="Pro residues" evidence="8">
    <location>
        <begin position="1276"/>
        <end position="1286"/>
    </location>
</feature>
<feature type="region of interest" description="Disordered" evidence="8">
    <location>
        <begin position="1255"/>
        <end position="1413"/>
    </location>
</feature>
<dbReference type="InterPro" id="IPR017959">
    <property type="entry name" value="Asn/Gln-tRNA_amidoTrfase_suB/E"/>
</dbReference>
<dbReference type="Pfam" id="PF02637">
    <property type="entry name" value="GatB_Yqey"/>
    <property type="match status" value="1"/>
</dbReference>
<dbReference type="Proteomes" id="UP000756921">
    <property type="component" value="Unassembled WGS sequence"/>
</dbReference>
<dbReference type="InterPro" id="IPR018027">
    <property type="entry name" value="Asn/Gln_amidotransferase"/>
</dbReference>
<dbReference type="GO" id="GO:0030956">
    <property type="term" value="C:glutamyl-tRNA(Gln) amidotransferase complex"/>
    <property type="evidence" value="ECO:0007669"/>
    <property type="project" value="UniProtKB-UniRule"/>
</dbReference>
<evidence type="ECO:0000259" key="9">
    <source>
        <dbReference type="SMART" id="SM00845"/>
    </source>
</evidence>
<dbReference type="GO" id="GO:0070681">
    <property type="term" value="P:glutaminyl-tRNAGln biosynthesis via transamidation"/>
    <property type="evidence" value="ECO:0007669"/>
    <property type="project" value="UniProtKB-UniRule"/>
</dbReference>
<dbReference type="Pfam" id="PF02934">
    <property type="entry name" value="GatB_N"/>
    <property type="match status" value="1"/>
</dbReference>
<proteinExistence type="inferred from homology"/>
<dbReference type="GO" id="GO:0005524">
    <property type="term" value="F:ATP binding"/>
    <property type="evidence" value="ECO:0007669"/>
    <property type="project" value="UniProtKB-KW"/>
</dbReference>
<dbReference type="InterPro" id="IPR006075">
    <property type="entry name" value="Asn/Gln-tRNA_Trfase_suB/E_cat"/>
</dbReference>
<feature type="region of interest" description="Disordered" evidence="8">
    <location>
        <begin position="755"/>
        <end position="825"/>
    </location>
</feature>
<dbReference type="OrthoDB" id="1722066at2759"/>
<dbReference type="InterPro" id="IPR017958">
    <property type="entry name" value="Gln-tRNA_amidoTrfase_suB_CS"/>
</dbReference>
<evidence type="ECO:0000256" key="6">
    <source>
        <dbReference type="ARBA" id="ARBA00047913"/>
    </source>
</evidence>
<dbReference type="EC" id="6.3.5.-" evidence="7"/>
<comment type="subcellular location">
    <subcellularLocation>
        <location evidence="7">Mitochondrion</location>
    </subcellularLocation>
</comment>
<keyword evidence="11" id="KW-1185">Reference proteome</keyword>
<feature type="region of interest" description="Disordered" evidence="8">
    <location>
        <begin position="986"/>
        <end position="1157"/>
    </location>
</feature>
<keyword evidence="3 7" id="KW-0547">Nucleotide-binding</keyword>
<dbReference type="GO" id="GO:0032543">
    <property type="term" value="P:mitochondrial translation"/>
    <property type="evidence" value="ECO:0007669"/>
    <property type="project" value="UniProtKB-UniRule"/>
</dbReference>
<keyword evidence="2 7" id="KW-0436">Ligase</keyword>
<protein>
    <recommendedName>
        <fullName evidence="7">Glutamyl-tRNA(Gln) amidotransferase subunit B, mitochondrial</fullName>
        <shortName evidence="7">Glu-AdT subunit B</shortName>
        <ecNumber evidence="7">6.3.5.-</ecNumber>
    </recommendedName>
</protein>
<feature type="compositionally biased region" description="Basic and acidic residues" evidence="8">
    <location>
        <begin position="996"/>
        <end position="1008"/>
    </location>
</feature>
<sequence length="1772" mass="195167">MVNFYNAGGGSGIPYQPTYYNISVNAPISVYAPTFVSTRTSWSDGDQFDPAPEKDYTATCESLFPSSNSGAGSTPTTEWLNSRRTASMFRFKDTLYKILRRLKLNDTAQWFRRLLWRSELIPDGKERARTTRAYVDLSSRADDQLHTMLASSPRGALVFLQKRPHICQSCLRRARSLSSPQARSPAARFIQTATAPPATDDAPFRKALKDAAKKKKKDERAASGATRNSCKAQNPRLERWELTVGIEIHAELNTARKLFSAAATSANATPNTHVALFDTAFPGTQPHFQKETLLPALRAALALNCEIQHRSSFDRKHYFYQDQPSGYQITQYYEPFARDGHITLYPHDFPAGACPEDGPVTIGIKQVQMEQDTAKTVHQPPSTHLLDFNRVSHPLIEIISLPQFHNPVTAAVFVRKIQNILKAVNAVTAGMDMGGLRADVNVSVKERNGTSANNVHSYHGVGQLGQRTEIKNLASVKAIEDAIIAERDRQIDLLENGGVVQGETRGWTLGSKTTRRLRGKEGEIDYRYMPDPDIAPVFIGQDLVDHLRQTLPALSDETVSTLVDGTTYGLTAKDASTLILLDDGDRLDYYFDVVEHLRNTFSEQSEVLTRLGKVAGNWILMELGALFKNEGWSATKVPADELAAIVAHILRKEITGSTAKRLLLMKFEGEERPVEQIIADEDLFLQPLTHNEYISLATSLVQEKADMANDVVKKQQFGKIKWFVGQMMARSAEGTVEPAAAEAFHGLSSARSSLRAQQHMSVAPMLSSPSVRPPHRAMSDTPAPGPGPGPEPVPASASAPNFPQRQSQNQRHSQGQNQNHRQSQSYSYSYSYNQIHNPRHIPLHLPPPTAYFPSQQQITCHRLHAEILRLLISRRPRTLHIRQRYADTICPRRQGSAARVRERYGECKAVLGAVVLDLEVGFGVYEVEVEEGMGDGDVEGDGRDQGKKRSCVERRRWLEGVEKRIGLKQGVHGQVQDVSGVQEMPPLQRMSGRSEPFQEREASRRATDEGTGTEYAAVPAGEGMLHPGVPVSSRAGPGQLHAQRREDGQERHRGEFSRFRDQVSVARSARRENTTTSARSMGASPTSTNHSLSTTKAVVSMGQSNEASVAPKHSISEKKANVPETAIRSTSTVNAIVPSERSMHTLTGPTPPNMFKSMKYMVSGSKYLKRAMALRGSRQKKIQKQRPRSSDASVPSSSSSSHSADAKVPSTSTSVKSRGTTSGVPNEIAAGSFGARPPTGEKKNKEMWWSTLFSSKASSRDPAPGPGPWNKNAPWPLDPQQPPAEPPVGWKGSPASNEHVDYAPGPSSEVQRNDGEAPQRSFRLTCGTGCEPCRATRQRKRIAAPRTSPGEIANKAPRIRFEKTANKAPRPNVQQPRTKTPLPSLEQTAMRTPAVSVTSPSPPKTKLGYPPAKDNVVLPDRLAVARSALPRTPGYGVVPPLAPQLKTIPGDNDLRPDASTPLRLDGVVVDEEAIWTQCSKRLDYVSDITATEARERIRRARAQRVAQEAVRAHNLKERRNALAQEEMSTFIERRTTPEPVESVPSVRVFVTGTAERVQLKRVSVANVDCRSIAGRREVPSRRQTADPTTATRREAMLLQNQKQPPEDPSIVVRGLNGAIRGLHAAAMRAAAHAEISTTASTEPPVPRPLNTPWEAVWHRDMPIPLRQDGFQMADIESRASSVPYSLSGAVTEAEAREELHRLSPDEVVRLRKGLLAKRGRLVHGADGQRASMEAVFEDGMARFDSAMGMNEAQFLKEVKMGMEGGEVRLEGN</sequence>
<feature type="compositionally biased region" description="Pro residues" evidence="8">
    <location>
        <begin position="783"/>
        <end position="793"/>
    </location>
</feature>
<name>A0A9P6GC57_9PLEO</name>
<dbReference type="PROSITE" id="PS01234">
    <property type="entry name" value="GATB"/>
    <property type="match status" value="1"/>
</dbReference>
<dbReference type="InterPro" id="IPR014746">
    <property type="entry name" value="Gln_synth/guanido_kin_cat_dom"/>
</dbReference>
<dbReference type="PANTHER" id="PTHR11659">
    <property type="entry name" value="GLUTAMYL-TRNA GLN AMIDOTRANSFERASE SUBUNIT B MITOCHONDRIAL AND PROKARYOTIC PET112-RELATED"/>
    <property type="match status" value="1"/>
</dbReference>
<feature type="region of interest" description="Disordered" evidence="8">
    <location>
        <begin position="1174"/>
        <end position="1243"/>
    </location>
</feature>
<feature type="compositionally biased region" description="Polar residues" evidence="8">
    <location>
        <begin position="1074"/>
        <end position="1107"/>
    </location>
</feature>
<evidence type="ECO:0000256" key="2">
    <source>
        <dbReference type="ARBA" id="ARBA00022598"/>
    </source>
</evidence>
<accession>A0A9P6GC57</accession>
<keyword evidence="7" id="KW-0496">Mitochondrion</keyword>
<feature type="compositionally biased region" description="Low complexity" evidence="8">
    <location>
        <begin position="1190"/>
        <end position="1210"/>
    </location>
</feature>
<dbReference type="SMART" id="SM00845">
    <property type="entry name" value="GatB_Yqey"/>
    <property type="match status" value="1"/>
</dbReference>
<keyword evidence="5 7" id="KW-0648">Protein biosynthesis</keyword>
<feature type="compositionally biased region" description="Basic residues" evidence="8">
    <location>
        <begin position="1177"/>
        <end position="1187"/>
    </location>
</feature>
<feature type="compositionally biased region" description="Basic and acidic residues" evidence="8">
    <location>
        <begin position="202"/>
        <end position="211"/>
    </location>
</feature>
<dbReference type="GO" id="GO:0050567">
    <property type="term" value="F:glutaminyl-tRNA synthase (glutamine-hydrolyzing) activity"/>
    <property type="evidence" value="ECO:0007669"/>
    <property type="project" value="UniProtKB-UniRule"/>
</dbReference>
<dbReference type="InterPro" id="IPR003789">
    <property type="entry name" value="Asn/Gln_tRNA_amidoTrase-B-like"/>
</dbReference>
<dbReference type="NCBIfam" id="TIGR00133">
    <property type="entry name" value="gatB"/>
    <property type="match status" value="1"/>
</dbReference>
<keyword evidence="4 7" id="KW-0067">ATP-binding</keyword>
<dbReference type="NCBIfam" id="NF004012">
    <property type="entry name" value="PRK05477.1-2"/>
    <property type="match status" value="1"/>
</dbReference>
<feature type="compositionally biased region" description="Low complexity" evidence="8">
    <location>
        <begin position="816"/>
        <end position="825"/>
    </location>
</feature>
<dbReference type="PANTHER" id="PTHR11659:SF0">
    <property type="entry name" value="GLUTAMYL-TRNA(GLN) AMIDOTRANSFERASE SUBUNIT B, MITOCHONDRIAL"/>
    <property type="match status" value="1"/>
</dbReference>
<evidence type="ECO:0000256" key="1">
    <source>
        <dbReference type="ARBA" id="ARBA00005306"/>
    </source>
</evidence>
<evidence type="ECO:0000256" key="3">
    <source>
        <dbReference type="ARBA" id="ARBA00022741"/>
    </source>
</evidence>
<dbReference type="HAMAP" id="MF_00121">
    <property type="entry name" value="GatB"/>
    <property type="match status" value="1"/>
</dbReference>
<evidence type="ECO:0000256" key="4">
    <source>
        <dbReference type="ARBA" id="ARBA00022840"/>
    </source>
</evidence>
<evidence type="ECO:0000313" key="11">
    <source>
        <dbReference type="Proteomes" id="UP000756921"/>
    </source>
</evidence>
<dbReference type="InterPro" id="IPR004413">
    <property type="entry name" value="GatB"/>
</dbReference>
<comment type="subunit">
    <text evidence="7">Subunit of the heterotrimeric GatCAB amidotransferase (AdT) complex, composed of A, B and C subunits.</text>
</comment>
<comment type="similarity">
    <text evidence="1 7">Belongs to the GatB/GatE family. GatB subfamily.</text>
</comment>
<evidence type="ECO:0000313" key="10">
    <source>
        <dbReference type="EMBL" id="KAF9732966.1"/>
    </source>
</evidence>
<feature type="compositionally biased region" description="Basic and acidic residues" evidence="8">
    <location>
        <begin position="1043"/>
        <end position="1061"/>
    </location>
</feature>
<dbReference type="GO" id="GO:0005739">
    <property type="term" value="C:mitochondrion"/>
    <property type="evidence" value="ECO:0007669"/>
    <property type="project" value="UniProtKB-SubCell"/>
</dbReference>
<gene>
    <name evidence="10" type="ORF">PMIN01_08648</name>
</gene>
<feature type="compositionally biased region" description="Polar residues" evidence="8">
    <location>
        <begin position="801"/>
        <end position="815"/>
    </location>
</feature>
<dbReference type="EMBL" id="WJXW01000009">
    <property type="protein sequence ID" value="KAF9732966.1"/>
    <property type="molecule type" value="Genomic_DNA"/>
</dbReference>